<protein>
    <submittedName>
        <fullName evidence="2">DUF484 family protein</fullName>
    </submittedName>
</protein>
<dbReference type="EMBL" id="JBHRTS010000001">
    <property type="protein sequence ID" value="MFC3192634.1"/>
    <property type="molecule type" value="Genomic_DNA"/>
</dbReference>
<dbReference type="Proteomes" id="UP001595533">
    <property type="component" value="Unassembled WGS sequence"/>
</dbReference>
<dbReference type="RefSeq" id="WP_077412829.1">
    <property type="nucleotide sequence ID" value="NZ_JBHRTS010000001.1"/>
</dbReference>
<keyword evidence="1" id="KW-0175">Coiled coil</keyword>
<evidence type="ECO:0000256" key="1">
    <source>
        <dbReference type="SAM" id="Coils"/>
    </source>
</evidence>
<evidence type="ECO:0000313" key="2">
    <source>
        <dbReference type="EMBL" id="MFC3192634.1"/>
    </source>
</evidence>
<keyword evidence="3" id="KW-1185">Reference proteome</keyword>
<proteinExistence type="predicted"/>
<dbReference type="PANTHER" id="PTHR38765:SF1">
    <property type="entry name" value="DUF484 DOMAIN-CONTAINING PROTEIN"/>
    <property type="match status" value="1"/>
</dbReference>
<evidence type="ECO:0000313" key="3">
    <source>
        <dbReference type="Proteomes" id="UP001595533"/>
    </source>
</evidence>
<feature type="coiled-coil region" evidence="1">
    <location>
        <begin position="49"/>
        <end position="83"/>
    </location>
</feature>
<dbReference type="InterPro" id="IPR007435">
    <property type="entry name" value="DUF484"/>
</dbReference>
<name>A0ABV7J3M9_9GAMM</name>
<dbReference type="PANTHER" id="PTHR38765">
    <property type="entry name" value="DUF484 DOMAIN-CONTAINING PROTEIN"/>
    <property type="match status" value="1"/>
</dbReference>
<dbReference type="Gene3D" id="3.30.450.40">
    <property type="match status" value="1"/>
</dbReference>
<gene>
    <name evidence="2" type="ORF">ACFODZ_00140</name>
</gene>
<dbReference type="InterPro" id="IPR029016">
    <property type="entry name" value="GAF-like_dom_sf"/>
</dbReference>
<comment type="caution">
    <text evidence="2">The sequence shown here is derived from an EMBL/GenBank/DDBJ whole genome shotgun (WGS) entry which is preliminary data.</text>
</comment>
<dbReference type="Pfam" id="PF04340">
    <property type="entry name" value="DUF484"/>
    <property type="match status" value="1"/>
</dbReference>
<reference evidence="3" key="1">
    <citation type="journal article" date="2019" name="Int. J. Syst. Evol. Microbiol.">
        <title>The Global Catalogue of Microorganisms (GCM) 10K type strain sequencing project: providing services to taxonomists for standard genome sequencing and annotation.</title>
        <authorList>
            <consortium name="The Broad Institute Genomics Platform"/>
            <consortium name="The Broad Institute Genome Sequencing Center for Infectious Disease"/>
            <person name="Wu L."/>
            <person name="Ma J."/>
        </authorList>
    </citation>
    <scope>NUCLEOTIDE SEQUENCE [LARGE SCALE GENOMIC DNA]</scope>
    <source>
        <strain evidence="3">KCTC 42953</strain>
    </source>
</reference>
<accession>A0ABV7J3M9</accession>
<sequence>MSESEIKATDIKAYLESHPEFFAEHPQLLNQLKVTSPKGQLTNLTTHQLRILQDKNQVLNKQLNQLIRNAQQSESLMNRLVDMLTDLTGVSAAHYLTAFVEQLHERFPSEHTRLVLPEGLAGDNRHDDLIMMTAAIRQQFSLFQMKTEPLAGRLKSEQLNSLFGEQQIGSAIVLPIGNQAEFGLLAFASQEEDKFPPNASSDILQKLTGVLCHYFQQTHSGDETQVMS</sequence>
<organism evidence="2 3">
    <name type="scientific">Marinicella sediminis</name>
    <dbReference type="NCBI Taxonomy" id="1792834"/>
    <lineage>
        <taxon>Bacteria</taxon>
        <taxon>Pseudomonadati</taxon>
        <taxon>Pseudomonadota</taxon>
        <taxon>Gammaproteobacteria</taxon>
        <taxon>Lysobacterales</taxon>
        <taxon>Marinicellaceae</taxon>
        <taxon>Marinicella</taxon>
    </lineage>
</organism>